<keyword evidence="1" id="KW-0812">Transmembrane</keyword>
<keyword evidence="1" id="KW-1133">Transmembrane helix</keyword>
<dbReference type="EMBL" id="KB454549">
    <property type="protein sequence ID" value="EME26460.1"/>
    <property type="molecule type" value="Genomic_DNA"/>
</dbReference>
<dbReference type="Proteomes" id="UP000030680">
    <property type="component" value="Unassembled WGS sequence"/>
</dbReference>
<feature type="transmembrane region" description="Helical" evidence="1">
    <location>
        <begin position="6"/>
        <end position="25"/>
    </location>
</feature>
<reference evidence="3" key="1">
    <citation type="journal article" date="2013" name="Science">
        <title>Gene transfer from bacteria and archaea facilitated evolution of an extremophilic eukaryote.</title>
        <authorList>
            <person name="Schonknecht G."/>
            <person name="Chen W.H."/>
            <person name="Ternes C.M."/>
            <person name="Barbier G.G."/>
            <person name="Shrestha R.P."/>
            <person name="Stanke M."/>
            <person name="Brautigam A."/>
            <person name="Baker B.J."/>
            <person name="Banfield J.F."/>
            <person name="Garavito R.M."/>
            <person name="Carr K."/>
            <person name="Wilkerson C."/>
            <person name="Rensing S.A."/>
            <person name="Gagneul D."/>
            <person name="Dickenson N.E."/>
            <person name="Oesterhelt C."/>
            <person name="Lercher M.J."/>
            <person name="Weber A.P."/>
        </authorList>
    </citation>
    <scope>NUCLEOTIDE SEQUENCE [LARGE SCALE GENOMIC DNA]</scope>
    <source>
        <strain evidence="3">074W</strain>
    </source>
</reference>
<gene>
    <name evidence="2" type="ORF">Gasu_59470</name>
</gene>
<organism evidence="2 3">
    <name type="scientific">Galdieria sulphuraria</name>
    <name type="common">Red alga</name>
    <dbReference type="NCBI Taxonomy" id="130081"/>
    <lineage>
        <taxon>Eukaryota</taxon>
        <taxon>Rhodophyta</taxon>
        <taxon>Bangiophyceae</taxon>
        <taxon>Galdieriales</taxon>
        <taxon>Galdieriaceae</taxon>
        <taxon>Galdieria</taxon>
    </lineage>
</organism>
<protein>
    <submittedName>
        <fullName evidence="2">Uncharacterized protein</fullName>
    </submittedName>
</protein>
<dbReference type="KEGG" id="gsl:Gasu_59470"/>
<accession>M2WRL9</accession>
<keyword evidence="3" id="KW-1185">Reference proteome</keyword>
<evidence type="ECO:0000256" key="1">
    <source>
        <dbReference type="SAM" id="Phobius"/>
    </source>
</evidence>
<dbReference type="OrthoDB" id="10343530at2759"/>
<dbReference type="AlphaFoldDB" id="M2WRL9"/>
<dbReference type="RefSeq" id="XP_005702980.1">
    <property type="nucleotide sequence ID" value="XM_005702923.1"/>
</dbReference>
<proteinExistence type="predicted"/>
<keyword evidence="1" id="KW-0472">Membrane</keyword>
<name>M2WRL9_GALSU</name>
<dbReference type="Gramene" id="EME26460">
    <property type="protein sequence ID" value="EME26460"/>
    <property type="gene ID" value="Gasu_59470"/>
</dbReference>
<sequence length="76" mass="8832">MVPIFGALLPIFFGGVFMYLGLARYSQNMKYHNIHISKKRSIVIRKPRPQNSTDSFLQAVVEDPSAMFVYHSKWQK</sequence>
<evidence type="ECO:0000313" key="3">
    <source>
        <dbReference type="Proteomes" id="UP000030680"/>
    </source>
</evidence>
<dbReference type="GeneID" id="17085434"/>
<evidence type="ECO:0000313" key="2">
    <source>
        <dbReference type="EMBL" id="EME26460.1"/>
    </source>
</evidence>